<dbReference type="AlphaFoldDB" id="A0A397THM3"/>
<dbReference type="Pfam" id="PF07707">
    <property type="entry name" value="BACK"/>
    <property type="match status" value="1"/>
</dbReference>
<dbReference type="EMBL" id="QKYT01000028">
    <property type="protein sequence ID" value="RIA97528.1"/>
    <property type="molecule type" value="Genomic_DNA"/>
</dbReference>
<dbReference type="Pfam" id="PF07534">
    <property type="entry name" value="TLD"/>
    <property type="match status" value="1"/>
</dbReference>
<dbReference type="CDD" id="cd18186">
    <property type="entry name" value="BTB_POZ_ZBTB_KLHL-like"/>
    <property type="match status" value="1"/>
</dbReference>
<dbReference type="InterPro" id="IPR051481">
    <property type="entry name" value="BTB-POZ/Galectin-3-binding"/>
</dbReference>
<evidence type="ECO:0000313" key="4">
    <source>
        <dbReference type="Proteomes" id="UP000265703"/>
    </source>
</evidence>
<dbReference type="SMART" id="SM00225">
    <property type="entry name" value="BTB"/>
    <property type="match status" value="1"/>
</dbReference>
<organism evidence="3 4">
    <name type="scientific">Glomus cerebriforme</name>
    <dbReference type="NCBI Taxonomy" id="658196"/>
    <lineage>
        <taxon>Eukaryota</taxon>
        <taxon>Fungi</taxon>
        <taxon>Fungi incertae sedis</taxon>
        <taxon>Mucoromycota</taxon>
        <taxon>Glomeromycotina</taxon>
        <taxon>Glomeromycetes</taxon>
        <taxon>Glomerales</taxon>
        <taxon>Glomeraceae</taxon>
        <taxon>Glomus</taxon>
    </lineage>
</organism>
<dbReference type="PANTHER" id="PTHR24410:SF23">
    <property type="entry name" value="BTB DOMAIN-CONTAINING PROTEIN-RELATED"/>
    <property type="match status" value="1"/>
</dbReference>
<dbReference type="PROSITE" id="PS51886">
    <property type="entry name" value="TLDC"/>
    <property type="match status" value="1"/>
</dbReference>
<name>A0A397THM3_9GLOM</name>
<dbReference type="Proteomes" id="UP000265703">
    <property type="component" value="Unassembled WGS sequence"/>
</dbReference>
<reference evidence="3 4" key="1">
    <citation type="submission" date="2018-06" db="EMBL/GenBank/DDBJ databases">
        <title>Comparative genomics reveals the genomic features of Rhizophagus irregularis, R. cerebriforme, R. diaphanum and Gigaspora rosea, and their symbiotic lifestyle signature.</title>
        <authorList>
            <person name="Morin E."/>
            <person name="San Clemente H."/>
            <person name="Chen E.C.H."/>
            <person name="De La Providencia I."/>
            <person name="Hainaut M."/>
            <person name="Kuo A."/>
            <person name="Kohler A."/>
            <person name="Murat C."/>
            <person name="Tang N."/>
            <person name="Roy S."/>
            <person name="Loubradou J."/>
            <person name="Henrissat B."/>
            <person name="Grigoriev I.V."/>
            <person name="Corradi N."/>
            <person name="Roux C."/>
            <person name="Martin F.M."/>
        </authorList>
    </citation>
    <scope>NUCLEOTIDE SEQUENCE [LARGE SCALE GENOMIC DNA]</scope>
    <source>
        <strain evidence="3 4">DAOM 227022</strain>
    </source>
</reference>
<gene>
    <name evidence="3" type="ORF">C1645_813938</name>
</gene>
<dbReference type="InterPro" id="IPR000210">
    <property type="entry name" value="BTB/POZ_dom"/>
</dbReference>
<comment type="caution">
    <text evidence="3">The sequence shown here is derived from an EMBL/GenBank/DDBJ whole genome shotgun (WGS) entry which is preliminary data.</text>
</comment>
<keyword evidence="4" id="KW-1185">Reference proteome</keyword>
<dbReference type="InterPro" id="IPR011705">
    <property type="entry name" value="BACK"/>
</dbReference>
<dbReference type="PROSITE" id="PS50097">
    <property type="entry name" value="BTB"/>
    <property type="match status" value="1"/>
</dbReference>
<dbReference type="SUPFAM" id="SSF54695">
    <property type="entry name" value="POZ domain"/>
    <property type="match status" value="1"/>
</dbReference>
<dbReference type="Gene3D" id="3.30.710.10">
    <property type="entry name" value="Potassium Channel Kv1.1, Chain A"/>
    <property type="match status" value="1"/>
</dbReference>
<protein>
    <recommendedName>
        <fullName evidence="5">BTB/POZ domain-containing protein</fullName>
    </recommendedName>
</protein>
<dbReference type="OrthoDB" id="25620at2759"/>
<evidence type="ECO:0000313" key="3">
    <source>
        <dbReference type="EMBL" id="RIA97528.1"/>
    </source>
</evidence>
<evidence type="ECO:0008006" key="5">
    <source>
        <dbReference type="Google" id="ProtNLM"/>
    </source>
</evidence>
<dbReference type="InterPro" id="IPR006571">
    <property type="entry name" value="TLDc_dom"/>
</dbReference>
<dbReference type="SMART" id="SM00584">
    <property type="entry name" value="TLDc"/>
    <property type="match status" value="1"/>
</dbReference>
<evidence type="ECO:0000259" key="1">
    <source>
        <dbReference type="PROSITE" id="PS50097"/>
    </source>
</evidence>
<accession>A0A397THM3</accession>
<dbReference type="Gene3D" id="1.25.40.420">
    <property type="match status" value="1"/>
</dbReference>
<evidence type="ECO:0000259" key="2">
    <source>
        <dbReference type="PROSITE" id="PS51886"/>
    </source>
</evidence>
<proteinExistence type="predicted"/>
<dbReference type="InterPro" id="IPR011333">
    <property type="entry name" value="SKP1/BTB/POZ_sf"/>
</dbReference>
<dbReference type="PANTHER" id="PTHR24410">
    <property type="entry name" value="HL07962P-RELATED"/>
    <property type="match status" value="1"/>
</dbReference>
<dbReference type="Pfam" id="PF00651">
    <property type="entry name" value="BTB"/>
    <property type="match status" value="1"/>
</dbReference>
<feature type="domain" description="TLDc" evidence="2">
    <location>
        <begin position="287"/>
        <end position="459"/>
    </location>
</feature>
<feature type="domain" description="BTB" evidence="1">
    <location>
        <begin position="23"/>
        <end position="96"/>
    </location>
</feature>
<sequence length="540" mass="62769">MTFEFFQEISNDYEKLLENEKGYDVIIYAGEDNNLKEIHAHSLVLCTRSRYFCAAFSNEWVEKKDGKFIFKKPNISPELFKIILRFIYCGKIDLTNLKGHEILELLMVVDELDIQTLISCIQIYIIKNQKFLQENIMEILQIVYQNELFTGLLDCCLENIEMIFDSDEFINLEEPLLEFLLDQDDLNLDEIEVWNGLIKWGLAQEQEFNQNISEWNQDDFDNLKNIIQKFIPLIRFYDISSQDYFNKVKPYEKILSEELREEILKFHLVPGYKPQFNYLPRRSIDSILINQKHVTLFANWIDKTDENTKYRAGPYKFNLLYRASRDGNTNEAFHEKCDNKESTITVVKIKDSEQIVGGYNPFEWDSNDVYKPTEDSFIFSLKDRTNLQTAKVGYSNGDHYSIICHSYCGPLFGYNDLFVNSGVWYSVPVMHGKQYSYPRLDDMPSSSFKADDYEVFQVVKRPSKKNYYVSIHNLLKILLTIPKTSSIVIVPWCFPAGPPVKGGQGRKGGIGAPTFPACRVGSVLTKDGPETGLYDLWSVI</sequence>